<evidence type="ECO:0000313" key="1">
    <source>
        <dbReference type="EMBL" id="WXB04866.1"/>
    </source>
</evidence>
<dbReference type="Proteomes" id="UP001374803">
    <property type="component" value="Chromosome"/>
</dbReference>
<accession>A0ABZ2L1Q3</accession>
<name>A0ABZ2L1Q3_9BACT</name>
<evidence type="ECO:0000313" key="2">
    <source>
        <dbReference type="Proteomes" id="UP001374803"/>
    </source>
</evidence>
<keyword evidence="2" id="KW-1185">Reference proteome</keyword>
<dbReference type="EMBL" id="CP089983">
    <property type="protein sequence ID" value="WXB04866.1"/>
    <property type="molecule type" value="Genomic_DNA"/>
</dbReference>
<protein>
    <submittedName>
        <fullName evidence="1">Uncharacterized protein</fullName>
    </submittedName>
</protein>
<sequence>MSTWLRFHRVRTGSFRDGRDKLLVDFTDDTNQPAGDWCPRWFDVEKIVLAAVEVEQTNDGDYVEMLRKVEDRLARRLPKLAVARHRALMHAYNPPHIEAEILDKDRPGWGPRIRLRLTCPVPQQILDLIIENGALVHLIVREDRLTDVRAQVSGDEVSLAAIAAENVFFANGQLFSRKPF</sequence>
<proteinExistence type="predicted"/>
<dbReference type="RefSeq" id="WP_394834509.1">
    <property type="nucleotide sequence ID" value="NZ_CP089929.1"/>
</dbReference>
<organism evidence="1 2">
    <name type="scientific">Pendulispora rubella</name>
    <dbReference type="NCBI Taxonomy" id="2741070"/>
    <lineage>
        <taxon>Bacteria</taxon>
        <taxon>Pseudomonadati</taxon>
        <taxon>Myxococcota</taxon>
        <taxon>Myxococcia</taxon>
        <taxon>Myxococcales</taxon>
        <taxon>Sorangiineae</taxon>
        <taxon>Pendulisporaceae</taxon>
        <taxon>Pendulispora</taxon>
    </lineage>
</organism>
<gene>
    <name evidence="1" type="ORF">LVJ94_49240</name>
</gene>
<reference evidence="1" key="1">
    <citation type="submission" date="2021-12" db="EMBL/GenBank/DDBJ databases">
        <title>Discovery of the Pendulisporaceae a myxobacterial family with distinct sporulation behavior and unique specialized metabolism.</title>
        <authorList>
            <person name="Garcia R."/>
            <person name="Popoff A."/>
            <person name="Bader C.D."/>
            <person name="Loehr J."/>
            <person name="Walesch S."/>
            <person name="Walt C."/>
            <person name="Boldt J."/>
            <person name="Bunk B."/>
            <person name="Haeckl F.J.F.P.J."/>
            <person name="Gunesch A.P."/>
            <person name="Birkelbach J."/>
            <person name="Nuebel U."/>
            <person name="Pietschmann T."/>
            <person name="Bach T."/>
            <person name="Mueller R."/>
        </authorList>
    </citation>
    <scope>NUCLEOTIDE SEQUENCE</scope>
    <source>
        <strain evidence="1">MSr11367</strain>
    </source>
</reference>